<feature type="compositionally biased region" description="Basic and acidic residues" evidence="1">
    <location>
        <begin position="159"/>
        <end position="179"/>
    </location>
</feature>
<dbReference type="AlphaFoldDB" id="A0AAV1A445"/>
<keyword evidence="3" id="KW-1185">Reference proteome</keyword>
<evidence type="ECO:0000313" key="3">
    <source>
        <dbReference type="Proteomes" id="UP001157006"/>
    </source>
</evidence>
<proteinExistence type="predicted"/>
<evidence type="ECO:0000256" key="1">
    <source>
        <dbReference type="SAM" id="MobiDB-lite"/>
    </source>
</evidence>
<organism evidence="2 3">
    <name type="scientific">Vicia faba</name>
    <name type="common">Broad bean</name>
    <name type="synonym">Faba vulgaris</name>
    <dbReference type="NCBI Taxonomy" id="3906"/>
    <lineage>
        <taxon>Eukaryota</taxon>
        <taxon>Viridiplantae</taxon>
        <taxon>Streptophyta</taxon>
        <taxon>Embryophyta</taxon>
        <taxon>Tracheophyta</taxon>
        <taxon>Spermatophyta</taxon>
        <taxon>Magnoliopsida</taxon>
        <taxon>eudicotyledons</taxon>
        <taxon>Gunneridae</taxon>
        <taxon>Pentapetalae</taxon>
        <taxon>rosids</taxon>
        <taxon>fabids</taxon>
        <taxon>Fabales</taxon>
        <taxon>Fabaceae</taxon>
        <taxon>Papilionoideae</taxon>
        <taxon>50 kb inversion clade</taxon>
        <taxon>NPAAA clade</taxon>
        <taxon>Hologalegina</taxon>
        <taxon>IRL clade</taxon>
        <taxon>Fabeae</taxon>
        <taxon>Vicia</taxon>
    </lineage>
</organism>
<gene>
    <name evidence="2" type="ORF">VFH_III163080</name>
</gene>
<feature type="compositionally biased region" description="Basic residues" evidence="1">
    <location>
        <begin position="180"/>
        <end position="189"/>
    </location>
</feature>
<evidence type="ECO:0000313" key="2">
    <source>
        <dbReference type="EMBL" id="CAI8605036.1"/>
    </source>
</evidence>
<name>A0AAV1A445_VICFA</name>
<dbReference type="EMBL" id="OX451738">
    <property type="protein sequence ID" value="CAI8605036.1"/>
    <property type="molecule type" value="Genomic_DNA"/>
</dbReference>
<protein>
    <submittedName>
        <fullName evidence="2">Uncharacterized protein</fullName>
    </submittedName>
</protein>
<sequence length="189" mass="21893">MKTKPLLLFHLSCAQTRRHLTRTPILRFACRSAATPPRSLQLFELRRSAATLYGLQSFRFVCRSAATPPCSPHLFELRRSAAILHELQSLRFSCRSAATPPGSPHLFELRSKKTKQYTEGDERTNLKQEEEEEIRVSISETLDLSAVLYYLHPPVPAKSETRRSLEEEEYEVRGRNETHRRIHRRAQPL</sequence>
<reference evidence="2 3" key="1">
    <citation type="submission" date="2023-01" db="EMBL/GenBank/DDBJ databases">
        <authorList>
            <person name="Kreplak J."/>
        </authorList>
    </citation>
    <scope>NUCLEOTIDE SEQUENCE [LARGE SCALE GENOMIC DNA]</scope>
</reference>
<accession>A0AAV1A445</accession>
<dbReference type="Proteomes" id="UP001157006">
    <property type="component" value="Chromosome 3"/>
</dbReference>
<feature type="region of interest" description="Disordered" evidence="1">
    <location>
        <begin position="158"/>
        <end position="189"/>
    </location>
</feature>